<reference evidence="9 10" key="1">
    <citation type="journal article" date="2010" name="Stand. Genomic Sci.">
        <title>Complete genome sequence of Haliangium ochraceum type strain (SMP-2).</title>
        <authorList>
            <consortium name="US DOE Joint Genome Institute (JGI-PGF)"/>
            <person name="Ivanova N."/>
            <person name="Daum C."/>
            <person name="Lang E."/>
            <person name="Abt B."/>
            <person name="Kopitz M."/>
            <person name="Saunders E."/>
            <person name="Lapidus A."/>
            <person name="Lucas S."/>
            <person name="Glavina Del Rio T."/>
            <person name="Nolan M."/>
            <person name="Tice H."/>
            <person name="Copeland A."/>
            <person name="Cheng J.F."/>
            <person name="Chen F."/>
            <person name="Bruce D."/>
            <person name="Goodwin L."/>
            <person name="Pitluck S."/>
            <person name="Mavromatis K."/>
            <person name="Pati A."/>
            <person name="Mikhailova N."/>
            <person name="Chen A."/>
            <person name="Palaniappan K."/>
            <person name="Land M."/>
            <person name="Hauser L."/>
            <person name="Chang Y.J."/>
            <person name="Jeffries C.D."/>
            <person name="Detter J.C."/>
            <person name="Brettin T."/>
            <person name="Rohde M."/>
            <person name="Goker M."/>
            <person name="Bristow J."/>
            <person name="Markowitz V."/>
            <person name="Eisen J.A."/>
            <person name="Hugenholtz P."/>
            <person name="Kyrpides N.C."/>
            <person name="Klenk H.P."/>
        </authorList>
    </citation>
    <scope>NUCLEOTIDE SEQUENCE [LARGE SCALE GENOMIC DNA]</scope>
    <source>
        <strain evidence="10">DSM 14365 / CIP 107738 / JCM 11303 / AJ 13395 / SMP-2</strain>
    </source>
</reference>
<dbReference type="STRING" id="502025.Hoch_1881"/>
<feature type="domain" description="Protein kinase" evidence="8">
    <location>
        <begin position="26"/>
        <end position="293"/>
    </location>
</feature>
<dbReference type="PROSITE" id="PS00108">
    <property type="entry name" value="PROTEIN_KINASE_ST"/>
    <property type="match status" value="1"/>
</dbReference>
<dbReference type="SUPFAM" id="SSF56112">
    <property type="entry name" value="Protein kinase-like (PK-like)"/>
    <property type="match status" value="1"/>
</dbReference>
<keyword evidence="5" id="KW-0802">TPR repeat</keyword>
<dbReference type="Pfam" id="PF00069">
    <property type="entry name" value="Pkinase"/>
    <property type="match status" value="1"/>
</dbReference>
<evidence type="ECO:0000256" key="3">
    <source>
        <dbReference type="ARBA" id="ARBA00022777"/>
    </source>
</evidence>
<organism evidence="9 10">
    <name type="scientific">Haliangium ochraceum (strain DSM 14365 / JCM 11303 / SMP-2)</name>
    <dbReference type="NCBI Taxonomy" id="502025"/>
    <lineage>
        <taxon>Bacteria</taxon>
        <taxon>Pseudomonadati</taxon>
        <taxon>Myxococcota</taxon>
        <taxon>Polyangia</taxon>
        <taxon>Haliangiales</taxon>
        <taxon>Kofleriaceae</taxon>
        <taxon>Haliangium</taxon>
    </lineage>
</organism>
<dbReference type="Gene3D" id="1.25.40.10">
    <property type="entry name" value="Tetratricopeptide repeat domain"/>
    <property type="match status" value="1"/>
</dbReference>
<feature type="binding site" evidence="6">
    <location>
        <position position="55"/>
    </location>
    <ligand>
        <name>ATP</name>
        <dbReference type="ChEBI" id="CHEBI:30616"/>
    </ligand>
</feature>
<keyword evidence="10" id="KW-1185">Reference proteome</keyword>
<evidence type="ECO:0000256" key="5">
    <source>
        <dbReference type="PROSITE-ProRule" id="PRU00339"/>
    </source>
</evidence>
<dbReference type="Proteomes" id="UP000001880">
    <property type="component" value="Chromosome"/>
</dbReference>
<dbReference type="InterPro" id="IPR008271">
    <property type="entry name" value="Ser/Thr_kinase_AS"/>
</dbReference>
<keyword evidence="3 9" id="KW-0418">Kinase</keyword>
<keyword evidence="2 6" id="KW-0547">Nucleotide-binding</keyword>
<keyword evidence="9" id="KW-0723">Serine/threonine-protein kinase</keyword>
<feature type="region of interest" description="Disordered" evidence="7">
    <location>
        <begin position="336"/>
        <end position="359"/>
    </location>
</feature>
<dbReference type="PANTHER" id="PTHR43289">
    <property type="entry name" value="MITOGEN-ACTIVATED PROTEIN KINASE KINASE KINASE 20-RELATED"/>
    <property type="match status" value="1"/>
</dbReference>
<accession>D0LYV8</accession>
<name>D0LYV8_HALO1</name>
<evidence type="ECO:0000256" key="4">
    <source>
        <dbReference type="ARBA" id="ARBA00022840"/>
    </source>
</evidence>
<feature type="repeat" description="TPR" evidence="5">
    <location>
        <begin position="456"/>
        <end position="489"/>
    </location>
</feature>
<dbReference type="EMBL" id="CP001804">
    <property type="protein sequence ID" value="ACY14428.1"/>
    <property type="molecule type" value="Genomic_DNA"/>
</dbReference>
<evidence type="ECO:0000256" key="6">
    <source>
        <dbReference type="PROSITE-ProRule" id="PRU10141"/>
    </source>
</evidence>
<keyword evidence="1" id="KW-0808">Transferase</keyword>
<dbReference type="Gene3D" id="1.10.510.10">
    <property type="entry name" value="Transferase(Phosphotransferase) domain 1"/>
    <property type="match status" value="1"/>
</dbReference>
<dbReference type="KEGG" id="hoh:Hoch_1881"/>
<gene>
    <name evidence="9" type="ordered locus">Hoch_1881</name>
</gene>
<dbReference type="PANTHER" id="PTHR43289:SF6">
    <property type="entry name" value="SERINE_THREONINE-PROTEIN KINASE NEKL-3"/>
    <property type="match status" value="1"/>
</dbReference>
<dbReference type="PROSITE" id="PS00107">
    <property type="entry name" value="PROTEIN_KINASE_ATP"/>
    <property type="match status" value="1"/>
</dbReference>
<dbReference type="PROSITE" id="PS50011">
    <property type="entry name" value="PROTEIN_KINASE_DOM"/>
    <property type="match status" value="1"/>
</dbReference>
<evidence type="ECO:0000256" key="2">
    <source>
        <dbReference type="ARBA" id="ARBA00022741"/>
    </source>
</evidence>
<dbReference type="GO" id="GO:0004674">
    <property type="term" value="F:protein serine/threonine kinase activity"/>
    <property type="evidence" value="ECO:0007669"/>
    <property type="project" value="UniProtKB-KW"/>
</dbReference>
<keyword evidence="4 6" id="KW-0067">ATP-binding</keyword>
<dbReference type="HOGENOM" id="CLU_000288_63_44_7"/>
<dbReference type="eggNOG" id="COG0515">
    <property type="taxonomic scope" value="Bacteria"/>
</dbReference>
<dbReference type="OrthoDB" id="9801841at2"/>
<dbReference type="PROSITE" id="PS50005">
    <property type="entry name" value="TPR"/>
    <property type="match status" value="1"/>
</dbReference>
<dbReference type="SUPFAM" id="SSF48452">
    <property type="entry name" value="TPR-like"/>
    <property type="match status" value="1"/>
</dbReference>
<dbReference type="SMART" id="SM00220">
    <property type="entry name" value="S_TKc"/>
    <property type="match status" value="1"/>
</dbReference>
<sequence>MSSARVRDILAPVSDDRIGSELDGRYRIQDKLGAGAMGVVYRGERIGLGRNVAIKFLHEHMATDDGFLTRFAVEAQATGRLQHPNCAAVIDFGVVEREPYVVMDLVAGQPLRDLLDDERLSAGRALGIMRQILAGLAHAHEQGITHRDIKPDNIMVESGVAFGDQVCILDFGLAKVRESATGLTVGMVVGTPNYMAPEQTLAQPVDERTDVYAAGIVLFEMLTGEKPFRADTTPEILRMQRETPPPRLASFAGEGVFSDELEYVVARALAKAPAQRFHSATAFAQALDEVPEMAARAATPTPLPVALEPTAPRQTPIPGQSHVSVSAPTALVDAAASDASRLHPRQPTSNQAAHAPGNRGAIPGKRWMLIGGGGLLALIVLALAITSASDAPATDDGTASLVDPSEIEIEAPSGTEQLEEKLEEKLAEARALTATERTTEARALLEKLRGEHREVAEVHYLLGQVYFETLWVKDGLAAFEDAIELNPAYSRDPAFIDSVVYGLANDRYHKAVAHFLTRRVGAAARPAVAEMAENYHRREVRTRASRLLRRLPK</sequence>
<evidence type="ECO:0000256" key="1">
    <source>
        <dbReference type="ARBA" id="ARBA00022679"/>
    </source>
</evidence>
<dbReference type="InterPro" id="IPR019734">
    <property type="entry name" value="TPR_rpt"/>
</dbReference>
<protein>
    <submittedName>
        <fullName evidence="9">Serine/threonine protein kinase with TPR repeats</fullName>
    </submittedName>
</protein>
<dbReference type="CDD" id="cd14014">
    <property type="entry name" value="STKc_PknB_like"/>
    <property type="match status" value="1"/>
</dbReference>
<evidence type="ECO:0000313" key="10">
    <source>
        <dbReference type="Proteomes" id="UP000001880"/>
    </source>
</evidence>
<dbReference type="InterPro" id="IPR011009">
    <property type="entry name" value="Kinase-like_dom_sf"/>
</dbReference>
<dbReference type="InterPro" id="IPR000719">
    <property type="entry name" value="Prot_kinase_dom"/>
</dbReference>
<dbReference type="InterPro" id="IPR017441">
    <property type="entry name" value="Protein_kinase_ATP_BS"/>
</dbReference>
<proteinExistence type="predicted"/>
<dbReference type="Gene3D" id="3.30.200.20">
    <property type="entry name" value="Phosphorylase Kinase, domain 1"/>
    <property type="match status" value="1"/>
</dbReference>
<dbReference type="InterPro" id="IPR011990">
    <property type="entry name" value="TPR-like_helical_dom_sf"/>
</dbReference>
<evidence type="ECO:0000256" key="7">
    <source>
        <dbReference type="SAM" id="MobiDB-lite"/>
    </source>
</evidence>
<evidence type="ECO:0000259" key="8">
    <source>
        <dbReference type="PROSITE" id="PS50011"/>
    </source>
</evidence>
<dbReference type="GO" id="GO:0005524">
    <property type="term" value="F:ATP binding"/>
    <property type="evidence" value="ECO:0007669"/>
    <property type="project" value="UniProtKB-UniRule"/>
</dbReference>
<dbReference type="AlphaFoldDB" id="D0LYV8"/>
<evidence type="ECO:0000313" key="9">
    <source>
        <dbReference type="EMBL" id="ACY14428.1"/>
    </source>
</evidence>